<evidence type="ECO:0000313" key="1">
    <source>
        <dbReference type="EMBL" id="CAD8129859.1"/>
    </source>
</evidence>
<dbReference type="AlphaFoldDB" id="A0A8S1RRU7"/>
<gene>
    <name evidence="1" type="ORF">PSON_ATCC_30995.1.T2470018</name>
</gene>
<reference evidence="1" key="1">
    <citation type="submission" date="2021-01" db="EMBL/GenBank/DDBJ databases">
        <authorList>
            <consortium name="Genoscope - CEA"/>
            <person name="William W."/>
        </authorList>
    </citation>
    <scope>NUCLEOTIDE SEQUENCE</scope>
</reference>
<dbReference type="EMBL" id="CAJJDN010000247">
    <property type="protein sequence ID" value="CAD8129859.1"/>
    <property type="molecule type" value="Genomic_DNA"/>
</dbReference>
<comment type="caution">
    <text evidence="1">The sequence shown here is derived from an EMBL/GenBank/DDBJ whole genome shotgun (WGS) entry which is preliminary data.</text>
</comment>
<evidence type="ECO:0000313" key="2">
    <source>
        <dbReference type="Proteomes" id="UP000692954"/>
    </source>
</evidence>
<name>A0A8S1RRU7_9CILI</name>
<keyword evidence="2" id="KW-1185">Reference proteome</keyword>
<accession>A0A8S1RRU7</accession>
<organism evidence="1 2">
    <name type="scientific">Paramecium sonneborni</name>
    <dbReference type="NCBI Taxonomy" id="65129"/>
    <lineage>
        <taxon>Eukaryota</taxon>
        <taxon>Sar</taxon>
        <taxon>Alveolata</taxon>
        <taxon>Ciliophora</taxon>
        <taxon>Intramacronucleata</taxon>
        <taxon>Oligohymenophorea</taxon>
        <taxon>Peniculida</taxon>
        <taxon>Parameciidae</taxon>
        <taxon>Paramecium</taxon>
    </lineage>
</organism>
<dbReference type="Proteomes" id="UP000692954">
    <property type="component" value="Unassembled WGS sequence"/>
</dbReference>
<sequence>MLFNSTLSSIHQNMHFIFYNKQDNISNRLHLVKLLLNFQILNEDSNFQQLRLQCPGIPLIQLQITDYATSPKEQLNFSYVENNKFKLKTIQKNLIILIQPQNQIEFKINTNKKDRNNESISQKREKKSLQQKRDNLMIQEINYMDKGIYVNMEFQSNQFKNNANVQLRDIEEFSPLQDVLIIMRNEGDSSASSITKRKSMSQNNKKQQLNIPNQFINNQTQLYIRHPNQNPKIRQLFQINRLGLLPTSAFSFYQELFKEKQKLQLKIIQQLRIKEYKIVTKEKQRVNIYKFQYIKNEYLINLQYHLKIWLIAITTNTPFTIFFDFRSFF</sequence>
<protein>
    <submittedName>
        <fullName evidence="1">Uncharacterized protein</fullName>
    </submittedName>
</protein>
<proteinExistence type="predicted"/>